<sequence>MSARATPEISLRLLEIFAAMMRGGTTVETAEALGISQPAVSAGLRQLEAQLGIVLFERTSRRMTPTAEAEALFTEIRPMFSMLQGFTKTARDIRQGLLGRLRIIATPPIGHTIAPLALKHLLAERPDVSVSFDVRRLEHVVEAVHSGRADLGIAITSESYPSLHAETLHETRMVALVADDLTARPSITPDDLIDRPFIGLEVDSKLGSQLRAAFQQHGHGYLPHIEVRYVSTAAELVNHGLGNAIVDPFTAHCLARPQVQIRPFDPACAIRVALLTRRGVPRSQLVTAFVAALRPLFDAPLRRLHA</sequence>
<keyword evidence="3 6" id="KW-0238">DNA-binding</keyword>
<dbReference type="PANTHER" id="PTHR30427:SF1">
    <property type="entry name" value="TRANSCRIPTIONAL ACTIVATOR PROTEIN LYSR"/>
    <property type="match status" value="1"/>
</dbReference>
<dbReference type="InterPro" id="IPR036390">
    <property type="entry name" value="WH_DNA-bd_sf"/>
</dbReference>
<dbReference type="SUPFAM" id="SSF53850">
    <property type="entry name" value="Periplasmic binding protein-like II"/>
    <property type="match status" value="1"/>
</dbReference>
<dbReference type="PRINTS" id="PR00039">
    <property type="entry name" value="HTHLYSR"/>
</dbReference>
<dbReference type="AlphaFoldDB" id="A0A316GNL1"/>
<gene>
    <name evidence="6" type="ORF">C7455_101395</name>
</gene>
<dbReference type="Pfam" id="PF03466">
    <property type="entry name" value="LysR_substrate"/>
    <property type="match status" value="1"/>
</dbReference>
<comment type="caution">
    <text evidence="6">The sequence shown here is derived from an EMBL/GenBank/DDBJ whole genome shotgun (WGS) entry which is preliminary data.</text>
</comment>
<keyword evidence="7" id="KW-1185">Reference proteome</keyword>
<dbReference type="CDD" id="cd00090">
    <property type="entry name" value="HTH_ARSR"/>
    <property type="match status" value="1"/>
</dbReference>
<dbReference type="Proteomes" id="UP000245708">
    <property type="component" value="Unassembled WGS sequence"/>
</dbReference>
<dbReference type="PANTHER" id="PTHR30427">
    <property type="entry name" value="TRANSCRIPTIONAL ACTIVATOR PROTEIN LYSR"/>
    <property type="match status" value="1"/>
</dbReference>
<evidence type="ECO:0000256" key="2">
    <source>
        <dbReference type="ARBA" id="ARBA00023015"/>
    </source>
</evidence>
<dbReference type="Gene3D" id="1.10.10.10">
    <property type="entry name" value="Winged helix-like DNA-binding domain superfamily/Winged helix DNA-binding domain"/>
    <property type="match status" value="1"/>
</dbReference>
<evidence type="ECO:0000259" key="5">
    <source>
        <dbReference type="PROSITE" id="PS50931"/>
    </source>
</evidence>
<dbReference type="GO" id="GO:0043565">
    <property type="term" value="F:sequence-specific DNA binding"/>
    <property type="evidence" value="ECO:0007669"/>
    <property type="project" value="TreeGrafter"/>
</dbReference>
<evidence type="ECO:0000256" key="4">
    <source>
        <dbReference type="ARBA" id="ARBA00023163"/>
    </source>
</evidence>
<feature type="domain" description="HTH lysR-type" evidence="5">
    <location>
        <begin position="9"/>
        <end position="66"/>
    </location>
</feature>
<evidence type="ECO:0000313" key="7">
    <source>
        <dbReference type="Proteomes" id="UP000245708"/>
    </source>
</evidence>
<dbReference type="Gene3D" id="3.40.190.290">
    <property type="match status" value="1"/>
</dbReference>
<organism evidence="6 7">
    <name type="scientific">Roseicyclus mahoneyensis</name>
    <dbReference type="NCBI Taxonomy" id="164332"/>
    <lineage>
        <taxon>Bacteria</taxon>
        <taxon>Pseudomonadati</taxon>
        <taxon>Pseudomonadota</taxon>
        <taxon>Alphaproteobacteria</taxon>
        <taxon>Rhodobacterales</taxon>
        <taxon>Roseobacteraceae</taxon>
        <taxon>Roseicyclus</taxon>
    </lineage>
</organism>
<evidence type="ECO:0000256" key="1">
    <source>
        <dbReference type="ARBA" id="ARBA00009437"/>
    </source>
</evidence>
<dbReference type="RefSeq" id="WP_245904182.1">
    <property type="nucleotide sequence ID" value="NZ_QGGW01000001.1"/>
</dbReference>
<dbReference type="InterPro" id="IPR005119">
    <property type="entry name" value="LysR_subst-bd"/>
</dbReference>
<dbReference type="GO" id="GO:0003700">
    <property type="term" value="F:DNA-binding transcription factor activity"/>
    <property type="evidence" value="ECO:0007669"/>
    <property type="project" value="InterPro"/>
</dbReference>
<evidence type="ECO:0000313" key="6">
    <source>
        <dbReference type="EMBL" id="PWK62369.1"/>
    </source>
</evidence>
<dbReference type="PROSITE" id="PS50931">
    <property type="entry name" value="HTH_LYSR"/>
    <property type="match status" value="1"/>
</dbReference>
<dbReference type="InterPro" id="IPR000847">
    <property type="entry name" value="LysR_HTH_N"/>
</dbReference>
<accession>A0A316GNL1</accession>
<dbReference type="InterPro" id="IPR011991">
    <property type="entry name" value="ArsR-like_HTH"/>
</dbReference>
<name>A0A316GNL1_9RHOB</name>
<evidence type="ECO:0000256" key="3">
    <source>
        <dbReference type="ARBA" id="ARBA00023125"/>
    </source>
</evidence>
<reference evidence="6 7" key="1">
    <citation type="submission" date="2018-05" db="EMBL/GenBank/DDBJ databases">
        <title>Genomic Encyclopedia of Type Strains, Phase IV (KMG-IV): sequencing the most valuable type-strain genomes for metagenomic binning, comparative biology and taxonomic classification.</title>
        <authorList>
            <person name="Goeker M."/>
        </authorList>
    </citation>
    <scope>NUCLEOTIDE SEQUENCE [LARGE SCALE GENOMIC DNA]</scope>
    <source>
        <strain evidence="6 7">DSM 16097</strain>
    </source>
</reference>
<proteinExistence type="inferred from homology"/>
<dbReference type="EMBL" id="QGGW01000001">
    <property type="protein sequence ID" value="PWK62369.1"/>
    <property type="molecule type" value="Genomic_DNA"/>
</dbReference>
<keyword evidence="2" id="KW-0805">Transcription regulation</keyword>
<dbReference type="GO" id="GO:0010628">
    <property type="term" value="P:positive regulation of gene expression"/>
    <property type="evidence" value="ECO:0007669"/>
    <property type="project" value="TreeGrafter"/>
</dbReference>
<dbReference type="SUPFAM" id="SSF46785">
    <property type="entry name" value="Winged helix' DNA-binding domain"/>
    <property type="match status" value="1"/>
</dbReference>
<keyword evidence="4" id="KW-0804">Transcription</keyword>
<protein>
    <submittedName>
        <fullName evidence="6">DNA-binding transcriptional LysR family regulator</fullName>
    </submittedName>
</protein>
<dbReference type="Pfam" id="PF00126">
    <property type="entry name" value="HTH_1"/>
    <property type="match status" value="1"/>
</dbReference>
<comment type="similarity">
    <text evidence="1">Belongs to the LysR transcriptional regulatory family.</text>
</comment>
<dbReference type="InterPro" id="IPR036388">
    <property type="entry name" value="WH-like_DNA-bd_sf"/>
</dbReference>